<dbReference type="AlphaFoldDB" id="A0A345HLT6"/>
<evidence type="ECO:0000256" key="1">
    <source>
        <dbReference type="SAM" id="Phobius"/>
    </source>
</evidence>
<keyword evidence="3" id="KW-1185">Reference proteome</keyword>
<dbReference type="OrthoDB" id="4227056at2"/>
<name>A0A345HLT6_9ACTN</name>
<gene>
    <name evidence="2" type="ORF">DVK44_08070</name>
</gene>
<feature type="transmembrane region" description="Helical" evidence="1">
    <location>
        <begin position="59"/>
        <end position="76"/>
    </location>
</feature>
<keyword evidence="1" id="KW-0472">Membrane</keyword>
<keyword evidence="1" id="KW-1133">Transmembrane helix</keyword>
<organism evidence="2 3">
    <name type="scientific">Streptomyces paludis</name>
    <dbReference type="NCBI Taxonomy" id="2282738"/>
    <lineage>
        <taxon>Bacteria</taxon>
        <taxon>Bacillati</taxon>
        <taxon>Actinomycetota</taxon>
        <taxon>Actinomycetes</taxon>
        <taxon>Kitasatosporales</taxon>
        <taxon>Streptomycetaceae</taxon>
        <taxon>Streptomyces</taxon>
    </lineage>
</organism>
<dbReference type="EMBL" id="CP031194">
    <property type="protein sequence ID" value="AXG77660.1"/>
    <property type="molecule type" value="Genomic_DNA"/>
</dbReference>
<protein>
    <submittedName>
        <fullName evidence="2">Uncharacterized protein</fullName>
    </submittedName>
</protein>
<feature type="transmembrane region" description="Helical" evidence="1">
    <location>
        <begin position="20"/>
        <end position="39"/>
    </location>
</feature>
<evidence type="ECO:0000313" key="2">
    <source>
        <dbReference type="EMBL" id="AXG77660.1"/>
    </source>
</evidence>
<proteinExistence type="predicted"/>
<reference evidence="3" key="1">
    <citation type="submission" date="2018-07" db="EMBL/GenBank/DDBJ databases">
        <authorList>
            <person name="Zhao J."/>
        </authorList>
    </citation>
    <scope>NUCLEOTIDE SEQUENCE [LARGE SCALE GENOMIC DNA]</scope>
    <source>
        <strain evidence="3">GSSD-12</strain>
    </source>
</reference>
<dbReference type="Proteomes" id="UP000253868">
    <property type="component" value="Chromosome"/>
</dbReference>
<accession>A0A345HLT6</accession>
<keyword evidence="1" id="KW-0812">Transmembrane</keyword>
<feature type="transmembrane region" description="Helical" evidence="1">
    <location>
        <begin position="96"/>
        <end position="112"/>
    </location>
</feature>
<dbReference type="KEGG" id="spad:DVK44_08070"/>
<evidence type="ECO:0000313" key="3">
    <source>
        <dbReference type="Proteomes" id="UP000253868"/>
    </source>
</evidence>
<sequence length="114" mass="12900">MWATAGALGFVEDPDSIARFLAVVLCMPWTLAVFLMIWISQIETWLLGYSFYAESPNWMFEPLWLVFCVVAVFLNARIISRLTRLAALRTGPSGQIVPLGLLGFFGVIVLIFRW</sequence>